<protein>
    <submittedName>
        <fullName evidence="5">Uncharacterized protein</fullName>
    </submittedName>
</protein>
<evidence type="ECO:0000256" key="1">
    <source>
        <dbReference type="SAM" id="MobiDB-lite"/>
    </source>
</evidence>
<feature type="compositionally biased region" description="Polar residues" evidence="1">
    <location>
        <begin position="102"/>
        <end position="126"/>
    </location>
</feature>
<dbReference type="PROSITE" id="PS00880">
    <property type="entry name" value="ACB_1"/>
    <property type="match status" value="1"/>
</dbReference>
<organism evidence="5 6">
    <name type="scientific">Mucor plumbeus</name>
    <dbReference type="NCBI Taxonomy" id="97098"/>
    <lineage>
        <taxon>Eukaryota</taxon>
        <taxon>Fungi</taxon>
        <taxon>Fungi incertae sedis</taxon>
        <taxon>Mucoromycota</taxon>
        <taxon>Mucoromycotina</taxon>
        <taxon>Mucoromycetes</taxon>
        <taxon>Mucorales</taxon>
        <taxon>Mucorineae</taxon>
        <taxon>Mucoraceae</taxon>
        <taxon>Mucor</taxon>
    </lineage>
</organism>
<dbReference type="SMART" id="SM00546">
    <property type="entry name" value="CUE"/>
    <property type="match status" value="1"/>
</dbReference>
<dbReference type="SUPFAM" id="SSF46934">
    <property type="entry name" value="UBA-like"/>
    <property type="match status" value="1"/>
</dbReference>
<dbReference type="GO" id="GO:0000062">
    <property type="term" value="F:fatty-acyl-CoA binding"/>
    <property type="evidence" value="ECO:0007669"/>
    <property type="project" value="InterPro"/>
</dbReference>
<dbReference type="PROSITE" id="PS51228">
    <property type="entry name" value="ACB_2"/>
    <property type="match status" value="1"/>
</dbReference>
<dbReference type="Pfam" id="PF00887">
    <property type="entry name" value="ACBP"/>
    <property type="match status" value="1"/>
</dbReference>
<dbReference type="SUPFAM" id="SSF47027">
    <property type="entry name" value="Acyl-CoA binding protein"/>
    <property type="match status" value="1"/>
</dbReference>
<dbReference type="InterPro" id="IPR037191">
    <property type="entry name" value="VPS9_dom_sf"/>
</dbReference>
<dbReference type="Pfam" id="PF02204">
    <property type="entry name" value="VPS9"/>
    <property type="match status" value="1"/>
</dbReference>
<dbReference type="InterPro" id="IPR014352">
    <property type="entry name" value="FERM/acyl-CoA-bd_prot_sf"/>
</dbReference>
<evidence type="ECO:0000259" key="4">
    <source>
        <dbReference type="PROSITE" id="PS51228"/>
    </source>
</evidence>
<feature type="domain" description="VPS9" evidence="3">
    <location>
        <begin position="244"/>
        <end position="382"/>
    </location>
</feature>
<dbReference type="Gene3D" id="1.10.246.120">
    <property type="match status" value="1"/>
</dbReference>
<dbReference type="Gene3D" id="1.20.1050.80">
    <property type="entry name" value="VPS9 domain"/>
    <property type="match status" value="1"/>
</dbReference>
<dbReference type="OrthoDB" id="300289at2759"/>
<dbReference type="Pfam" id="PF18151">
    <property type="entry name" value="DUF5601"/>
    <property type="match status" value="1"/>
</dbReference>
<dbReference type="GO" id="GO:0031267">
    <property type="term" value="F:small GTPase binding"/>
    <property type="evidence" value="ECO:0007669"/>
    <property type="project" value="TreeGrafter"/>
</dbReference>
<feature type="region of interest" description="Disordered" evidence="1">
    <location>
        <begin position="455"/>
        <end position="499"/>
    </location>
</feature>
<dbReference type="PANTHER" id="PTHR23101:SF25">
    <property type="entry name" value="GTPASE-ACTIVATING PROTEIN AND VPS9 DOMAIN-CONTAINING PROTEIN 1"/>
    <property type="match status" value="1"/>
</dbReference>
<dbReference type="PRINTS" id="PR00689">
    <property type="entry name" value="ACOABINDINGP"/>
</dbReference>
<dbReference type="EMBL" id="JAEPRC010000405">
    <property type="protein sequence ID" value="KAG2198037.1"/>
    <property type="molecule type" value="Genomic_DNA"/>
</dbReference>
<proteinExistence type="predicted"/>
<dbReference type="GO" id="GO:0016192">
    <property type="term" value="P:vesicle-mediated transport"/>
    <property type="evidence" value="ECO:0007669"/>
    <property type="project" value="InterPro"/>
</dbReference>
<feature type="region of interest" description="Disordered" evidence="1">
    <location>
        <begin position="86"/>
        <end position="139"/>
    </location>
</feature>
<dbReference type="AlphaFoldDB" id="A0A8H7UXT0"/>
<evidence type="ECO:0000259" key="3">
    <source>
        <dbReference type="PROSITE" id="PS51205"/>
    </source>
</evidence>
<dbReference type="GO" id="GO:0030139">
    <property type="term" value="C:endocytic vesicle"/>
    <property type="evidence" value="ECO:0007669"/>
    <property type="project" value="TreeGrafter"/>
</dbReference>
<dbReference type="GO" id="GO:0043130">
    <property type="term" value="F:ubiquitin binding"/>
    <property type="evidence" value="ECO:0007669"/>
    <property type="project" value="InterPro"/>
</dbReference>
<dbReference type="CDD" id="cd14279">
    <property type="entry name" value="CUE"/>
    <property type="match status" value="1"/>
</dbReference>
<dbReference type="PROSITE" id="PS51205">
    <property type="entry name" value="VPS9"/>
    <property type="match status" value="1"/>
</dbReference>
<feature type="domain" description="CUE" evidence="2">
    <location>
        <begin position="525"/>
        <end position="568"/>
    </location>
</feature>
<feature type="region of interest" description="Disordered" evidence="1">
    <location>
        <begin position="1"/>
        <end position="21"/>
    </location>
</feature>
<gene>
    <name evidence="5" type="ORF">INT46_000583</name>
</gene>
<dbReference type="Gene3D" id="1.10.8.10">
    <property type="entry name" value="DNA helicase RuvA subunit, C-terminal domain"/>
    <property type="match status" value="1"/>
</dbReference>
<dbReference type="InterPro" id="IPR045046">
    <property type="entry name" value="Vps9-like"/>
</dbReference>
<dbReference type="InterPro" id="IPR000582">
    <property type="entry name" value="Acyl-CoA-binding_protein"/>
</dbReference>
<evidence type="ECO:0000259" key="2">
    <source>
        <dbReference type="PROSITE" id="PS51140"/>
    </source>
</evidence>
<dbReference type="GO" id="GO:0005829">
    <property type="term" value="C:cytosol"/>
    <property type="evidence" value="ECO:0007669"/>
    <property type="project" value="TreeGrafter"/>
</dbReference>
<dbReference type="InterPro" id="IPR003892">
    <property type="entry name" value="CUE"/>
</dbReference>
<dbReference type="InterPro" id="IPR035984">
    <property type="entry name" value="Acyl-CoA-binding_sf"/>
</dbReference>
<dbReference type="InterPro" id="IPR009060">
    <property type="entry name" value="UBA-like_sf"/>
</dbReference>
<evidence type="ECO:0000313" key="6">
    <source>
        <dbReference type="Proteomes" id="UP000650833"/>
    </source>
</evidence>
<dbReference type="SMART" id="SM00167">
    <property type="entry name" value="VPS9"/>
    <property type="match status" value="1"/>
</dbReference>
<feature type="compositionally biased region" description="Acidic residues" evidence="1">
    <location>
        <begin position="86"/>
        <end position="95"/>
    </location>
</feature>
<accession>A0A8H7UXT0</accession>
<evidence type="ECO:0000313" key="5">
    <source>
        <dbReference type="EMBL" id="KAG2198037.1"/>
    </source>
</evidence>
<dbReference type="PANTHER" id="PTHR23101">
    <property type="entry name" value="RAB GDP/GTP EXCHANGE FACTOR"/>
    <property type="match status" value="1"/>
</dbReference>
<dbReference type="InterPro" id="IPR041545">
    <property type="entry name" value="DUF5601"/>
</dbReference>
<dbReference type="Gene3D" id="1.20.80.10">
    <property type="match status" value="1"/>
</dbReference>
<dbReference type="SUPFAM" id="SSF109993">
    <property type="entry name" value="VPS9 domain"/>
    <property type="match status" value="1"/>
</dbReference>
<feature type="compositionally biased region" description="Low complexity" evidence="1">
    <location>
        <begin position="455"/>
        <end position="471"/>
    </location>
</feature>
<feature type="domain" description="ACB" evidence="4">
    <location>
        <begin position="2"/>
        <end position="81"/>
    </location>
</feature>
<dbReference type="Proteomes" id="UP000650833">
    <property type="component" value="Unassembled WGS sequence"/>
</dbReference>
<feature type="compositionally biased region" description="Basic and acidic residues" evidence="1">
    <location>
        <begin position="9"/>
        <end position="21"/>
    </location>
</feature>
<dbReference type="PROSITE" id="PS51140">
    <property type="entry name" value="CUE"/>
    <property type="match status" value="1"/>
</dbReference>
<comment type="caution">
    <text evidence="5">The sequence shown here is derived from an EMBL/GenBank/DDBJ whole genome shotgun (WGS) entry which is preliminary data.</text>
</comment>
<dbReference type="InterPro" id="IPR003123">
    <property type="entry name" value="VPS9"/>
</dbReference>
<keyword evidence="6" id="KW-1185">Reference proteome</keyword>
<reference evidence="5" key="1">
    <citation type="submission" date="2020-12" db="EMBL/GenBank/DDBJ databases">
        <title>Metabolic potential, ecology and presence of endohyphal bacteria is reflected in genomic diversity of Mucoromycotina.</title>
        <authorList>
            <person name="Muszewska A."/>
            <person name="Okrasinska A."/>
            <person name="Steczkiewicz K."/>
            <person name="Drgas O."/>
            <person name="Orlowska M."/>
            <person name="Perlinska-Lenart U."/>
            <person name="Aleksandrzak-Piekarczyk T."/>
            <person name="Szatraj K."/>
            <person name="Zielenkiewicz U."/>
            <person name="Pilsyk S."/>
            <person name="Malc E."/>
            <person name="Mieczkowski P."/>
            <person name="Kruszewska J.S."/>
            <person name="Biernat P."/>
            <person name="Pawlowska J."/>
        </authorList>
    </citation>
    <scope>NUCLEOTIDE SEQUENCE</scope>
    <source>
        <strain evidence="5">CBS 226.32</strain>
    </source>
</reference>
<dbReference type="InterPro" id="IPR022408">
    <property type="entry name" value="Acyl-CoA-binding_prot_CS"/>
</dbReference>
<sequence length="572" mass="65900">MPSTAFEQAAKEVHDLTSKPSNDDLLKLYALYKQATIGDNETTKPTFDIKGRYKWQAWEDLKDNSFKYITDISQSLKKATIEEDDLIDLDPEDEPPVSSSSIDNPETNKNNIQQEKLTKSNNSQRAPTPPPKDPVNSTRQFQADMPTFDFHRFLEQMKEPSATHIARYTKGFIAAFHRREAWTVNEQIKFIQDFLNFTYVRMRDCDVWRDISEKEFENAKEGMEKLVMNRLYNVTFSPSTMDDKEKDEILHHKINIFRWIREEHLDIPVTDDNDSFLTFAESELLKMNNYKAPRDKLICILNCCKVIFGLMKHIKGDEGADVFLPLLIYVVIRANPPKLISNVQYISRFRNPDHLRSEAGYYLTNLMGAVEFIETMDVNSLSISQEDFEKNIEKTMTELDQEQPHILNDDKKQVSYENAVHPIHVKKQQQKEQPLIDLGTDIAQKSIHFVEKLFSDSSASNSENENSTSPKQKQRRHHHQHNQDNYVPDDPSSLSQELPVPANMATPELAAARIEGTTAEDSHKEFDENLSTIVSMFPNIEPGVCFMILQASEGKLPQTIESLLDMSNEQSK</sequence>
<name>A0A8H7UXT0_9FUNG</name>
<dbReference type="GO" id="GO:0005085">
    <property type="term" value="F:guanyl-nucleotide exchange factor activity"/>
    <property type="evidence" value="ECO:0007669"/>
    <property type="project" value="InterPro"/>
</dbReference>